<dbReference type="EMBL" id="PSQE01000002">
    <property type="protein sequence ID" value="RHN74478.1"/>
    <property type="molecule type" value="Genomic_DNA"/>
</dbReference>
<name>A0A396JDK4_MEDTR</name>
<dbReference type="Proteomes" id="UP000265566">
    <property type="component" value="Chromosome 2"/>
</dbReference>
<reference evidence="1" key="2">
    <citation type="journal article" date="2018" name="Nat. Plants">
        <title>Whole-genome landscape of Medicago truncatula symbiotic genes.</title>
        <authorList>
            <person name="Pecrix Y."/>
            <person name="Gamas P."/>
            <person name="Carrere S."/>
        </authorList>
    </citation>
    <scope>NUCLEOTIDE SEQUENCE</scope>
    <source>
        <tissue evidence="1">Leaves</tissue>
    </source>
</reference>
<organism evidence="1">
    <name type="scientific">Medicago truncatula</name>
    <name type="common">Barrel medic</name>
    <name type="synonym">Medicago tribuloides</name>
    <dbReference type="NCBI Taxonomy" id="3880"/>
    <lineage>
        <taxon>Eukaryota</taxon>
        <taxon>Viridiplantae</taxon>
        <taxon>Streptophyta</taxon>
        <taxon>Embryophyta</taxon>
        <taxon>Tracheophyta</taxon>
        <taxon>Spermatophyta</taxon>
        <taxon>Magnoliopsida</taxon>
        <taxon>eudicotyledons</taxon>
        <taxon>Gunneridae</taxon>
        <taxon>Pentapetalae</taxon>
        <taxon>rosids</taxon>
        <taxon>fabids</taxon>
        <taxon>Fabales</taxon>
        <taxon>Fabaceae</taxon>
        <taxon>Papilionoideae</taxon>
        <taxon>50 kb inversion clade</taxon>
        <taxon>NPAAA clade</taxon>
        <taxon>Hologalegina</taxon>
        <taxon>IRL clade</taxon>
        <taxon>Trifolieae</taxon>
        <taxon>Medicago</taxon>
    </lineage>
</organism>
<dbReference type="EMBL" id="PSQE01000002">
    <property type="protein sequence ID" value="RHN74489.1"/>
    <property type="molecule type" value="Genomic_DNA"/>
</dbReference>
<dbReference type="Gramene" id="rna10574">
    <property type="protein sequence ID" value="RHN74489.1"/>
    <property type="gene ID" value="gene10574"/>
</dbReference>
<dbReference type="Gramene" id="rna10568">
    <property type="protein sequence ID" value="RHN74483.1"/>
    <property type="gene ID" value="gene10568"/>
</dbReference>
<accession>A0A396JDK4</accession>
<protein>
    <submittedName>
        <fullName evidence="1">Uncharacterized protein</fullName>
    </submittedName>
</protein>
<evidence type="ECO:0000313" key="1">
    <source>
        <dbReference type="EMBL" id="RHN74478.1"/>
    </source>
</evidence>
<comment type="caution">
    <text evidence="1">The sequence shown here is derived from an EMBL/GenBank/DDBJ whole genome shotgun (WGS) entry which is preliminary data.</text>
</comment>
<gene>
    <name evidence="1" type="ORF">MtrunA17_Chr2g0310871</name>
    <name evidence="2" type="ORF">MtrunA17_Chr2g0310921</name>
    <name evidence="3" type="ORF">MtrunA17_Chr2g0310981</name>
    <name evidence="4" type="ORF">MtrunA17_Chr2g0311051</name>
</gene>
<evidence type="ECO:0000313" key="4">
    <source>
        <dbReference type="EMBL" id="RHN74496.1"/>
    </source>
</evidence>
<evidence type="ECO:0000313" key="5">
    <source>
        <dbReference type="Proteomes" id="UP000265566"/>
    </source>
</evidence>
<dbReference type="EMBL" id="PSQE01000002">
    <property type="protein sequence ID" value="RHN74483.1"/>
    <property type="molecule type" value="Genomic_DNA"/>
</dbReference>
<proteinExistence type="predicted"/>
<dbReference type="AlphaFoldDB" id="A0A396JDK4"/>
<dbReference type="EMBL" id="PSQE01000002">
    <property type="protein sequence ID" value="RHN74496.1"/>
    <property type="molecule type" value="Genomic_DNA"/>
</dbReference>
<sequence>MQMQVPHLFRKCNDVFKVIEEANAGEIVAVFNAPGSYSCHSRRNVFRETAPM</sequence>
<dbReference type="Gramene" id="rna10563">
    <property type="protein sequence ID" value="RHN74478.1"/>
    <property type="gene ID" value="gene10563"/>
</dbReference>
<evidence type="ECO:0000313" key="2">
    <source>
        <dbReference type="EMBL" id="RHN74483.1"/>
    </source>
</evidence>
<reference evidence="5" key="1">
    <citation type="journal article" date="2018" name="Nat. Plants">
        <title>Whole-genome landscape of Medicago truncatula symbiotic genes.</title>
        <authorList>
            <person name="Pecrix Y."/>
            <person name="Staton S.E."/>
            <person name="Sallet E."/>
            <person name="Lelandais-Briere C."/>
            <person name="Moreau S."/>
            <person name="Carrere S."/>
            <person name="Blein T."/>
            <person name="Jardinaud M.F."/>
            <person name="Latrasse D."/>
            <person name="Zouine M."/>
            <person name="Zahm M."/>
            <person name="Kreplak J."/>
            <person name="Mayjonade B."/>
            <person name="Satge C."/>
            <person name="Perez M."/>
            <person name="Cauet S."/>
            <person name="Marande W."/>
            <person name="Chantry-Darmon C."/>
            <person name="Lopez-Roques C."/>
            <person name="Bouchez O."/>
            <person name="Berard A."/>
            <person name="Debelle F."/>
            <person name="Munos S."/>
            <person name="Bendahmane A."/>
            <person name="Berges H."/>
            <person name="Niebel A."/>
            <person name="Buitink J."/>
            <person name="Frugier F."/>
            <person name="Benhamed M."/>
            <person name="Crespi M."/>
            <person name="Gouzy J."/>
            <person name="Gamas P."/>
        </authorList>
    </citation>
    <scope>NUCLEOTIDE SEQUENCE [LARGE SCALE GENOMIC DNA]</scope>
    <source>
        <strain evidence="5">cv. Jemalong A17</strain>
    </source>
</reference>
<evidence type="ECO:0000313" key="3">
    <source>
        <dbReference type="EMBL" id="RHN74489.1"/>
    </source>
</evidence>
<dbReference type="Gramene" id="rna10581">
    <property type="protein sequence ID" value="RHN74496.1"/>
    <property type="gene ID" value="gene10581"/>
</dbReference>